<dbReference type="InterPro" id="IPR051054">
    <property type="entry name" value="SorC_transcr_regulators"/>
</dbReference>
<accession>F7ZKJ2</accession>
<protein>
    <submittedName>
        <fullName evidence="6">Transcriptional regulator-like protein</fullName>
    </submittedName>
</protein>
<dbReference type="eggNOG" id="COG2390">
    <property type="taxonomic scope" value="Bacteria"/>
</dbReference>
<comment type="similarity">
    <text evidence="1">Belongs to the SorC transcriptional regulatory family.</text>
</comment>
<proteinExistence type="inferred from homology"/>
<evidence type="ECO:0000313" key="6">
    <source>
        <dbReference type="EMBL" id="AEI95206.1"/>
    </source>
</evidence>
<dbReference type="SUPFAM" id="SSF100950">
    <property type="entry name" value="NagB/RpiA/CoA transferase-like"/>
    <property type="match status" value="1"/>
</dbReference>
<keyword evidence="3" id="KW-0238">DNA-binding</keyword>
<evidence type="ECO:0000259" key="5">
    <source>
        <dbReference type="Pfam" id="PF04198"/>
    </source>
</evidence>
<dbReference type="InterPro" id="IPR007324">
    <property type="entry name" value="Sugar-bd_dom_put"/>
</dbReference>
<keyword evidence="4" id="KW-0804">Transcription</keyword>
<feature type="domain" description="Sugar-binding" evidence="5">
    <location>
        <begin position="43"/>
        <end position="292"/>
    </location>
</feature>
<keyword evidence="2" id="KW-0805">Transcription regulation</keyword>
<dbReference type="KEGG" id="rli:RLO149_c032550"/>
<keyword evidence="7" id="KW-1185">Reference proteome</keyword>
<dbReference type="GO" id="GO:0003677">
    <property type="term" value="F:DNA binding"/>
    <property type="evidence" value="ECO:0007669"/>
    <property type="project" value="UniProtKB-KW"/>
</dbReference>
<dbReference type="PANTHER" id="PTHR34294:SF1">
    <property type="entry name" value="TRANSCRIPTIONAL REGULATOR LSRR"/>
    <property type="match status" value="1"/>
</dbReference>
<dbReference type="PANTHER" id="PTHR34294">
    <property type="entry name" value="TRANSCRIPTIONAL REGULATOR-RELATED"/>
    <property type="match status" value="1"/>
</dbReference>
<evidence type="ECO:0000256" key="1">
    <source>
        <dbReference type="ARBA" id="ARBA00010466"/>
    </source>
</evidence>
<evidence type="ECO:0000256" key="4">
    <source>
        <dbReference type="ARBA" id="ARBA00023163"/>
    </source>
</evidence>
<dbReference type="Proteomes" id="UP000001353">
    <property type="component" value="Chromosome"/>
</dbReference>
<dbReference type="STRING" id="391595.RLO149_c032550"/>
<dbReference type="Gene3D" id="1.10.10.60">
    <property type="entry name" value="Homeodomain-like"/>
    <property type="match status" value="1"/>
</dbReference>
<dbReference type="InterPro" id="IPR037171">
    <property type="entry name" value="NagB/RpiA_transferase-like"/>
</dbReference>
<evidence type="ECO:0000256" key="2">
    <source>
        <dbReference type="ARBA" id="ARBA00023015"/>
    </source>
</evidence>
<name>F7ZKJ2_ROSLO</name>
<dbReference type="EMBL" id="CP002623">
    <property type="protein sequence ID" value="AEI95206.1"/>
    <property type="molecule type" value="Genomic_DNA"/>
</dbReference>
<dbReference type="AlphaFoldDB" id="F7ZKJ2"/>
<reference evidence="6 7" key="1">
    <citation type="journal article" date="2011" name="BMC Genomics">
        <title>Comparative genome analysis and genome-guided physiological analysis of Roseobacter litoralis.</title>
        <authorList>
            <person name="Kalhoefer D."/>
            <person name="Thole S."/>
            <person name="Voget S."/>
            <person name="Lehmann R."/>
            <person name="Liesegang H."/>
            <person name="Wollher A."/>
            <person name="Daniel R."/>
            <person name="Simon M."/>
            <person name="Brinkhoff T."/>
        </authorList>
    </citation>
    <scope>NUCLEOTIDE SEQUENCE [LARGE SCALE GENOMIC DNA]</scope>
    <source>
        <strain evidence="7">ATCC 49566 / DSM 6996 / JCM 21268 / NBRC 15278 / OCh 149</strain>
    </source>
</reference>
<evidence type="ECO:0000256" key="3">
    <source>
        <dbReference type="ARBA" id="ARBA00023125"/>
    </source>
</evidence>
<gene>
    <name evidence="6" type="ordered locus">RLO149_c032550</name>
</gene>
<evidence type="ECO:0000313" key="7">
    <source>
        <dbReference type="Proteomes" id="UP000001353"/>
    </source>
</evidence>
<sequence length="296" mass="31798">MEGETQSKVAALLGINRITVTRLLSEARRRGEATIQIKGELASLVSLQRDLETRFGLERAIVAPLSDAKADPTPVIAAAAGVHISSLMRAGLTIGVGWGRTLHESLPHIEGRNLRDVRVVSLLGGIMEARRFNPSEFAWRFAELFEADGYLVPAPALVDSAEARDVLLQQSGLDHVFKMAQSGEIAVFGAGGISETSTTYQQGHLSEKERKSLTKAGAVGDVLYNFIDADGRRVEHPINNRVISISLDKLAHVPKRILVSGGSNKITVIRAALNALAPTTLVTDEITARTLVDSAP</sequence>
<organism evidence="6 7">
    <name type="scientific">Roseobacter litoralis (strain ATCC 49566 / DSM 6996 / JCM 21268 / NBRC 15278 / OCh 149)</name>
    <dbReference type="NCBI Taxonomy" id="391595"/>
    <lineage>
        <taxon>Bacteria</taxon>
        <taxon>Pseudomonadati</taxon>
        <taxon>Pseudomonadota</taxon>
        <taxon>Alphaproteobacteria</taxon>
        <taxon>Rhodobacterales</taxon>
        <taxon>Roseobacteraceae</taxon>
        <taxon>Roseobacter</taxon>
    </lineage>
</organism>
<dbReference type="RefSeq" id="WP_013963114.1">
    <property type="nucleotide sequence ID" value="NC_015730.1"/>
</dbReference>
<dbReference type="Gene3D" id="3.40.50.1360">
    <property type="match status" value="1"/>
</dbReference>
<dbReference type="Pfam" id="PF04198">
    <property type="entry name" value="Sugar-bind"/>
    <property type="match status" value="1"/>
</dbReference>
<dbReference type="GO" id="GO:0030246">
    <property type="term" value="F:carbohydrate binding"/>
    <property type="evidence" value="ECO:0007669"/>
    <property type="project" value="InterPro"/>
</dbReference>
<dbReference type="HOGENOM" id="CLU_054506_0_1_5"/>